<name>A0A2P2LPF0_RHIMU</name>
<dbReference type="EMBL" id="GGEC01039358">
    <property type="protein sequence ID" value="MBX19842.1"/>
    <property type="molecule type" value="Transcribed_RNA"/>
</dbReference>
<protein>
    <submittedName>
        <fullName evidence="2">Transcription factor-like protein DPB isoform X1</fullName>
    </submittedName>
</protein>
<organism evidence="2">
    <name type="scientific">Rhizophora mucronata</name>
    <name type="common">Asiatic mangrove</name>
    <dbReference type="NCBI Taxonomy" id="61149"/>
    <lineage>
        <taxon>Eukaryota</taxon>
        <taxon>Viridiplantae</taxon>
        <taxon>Streptophyta</taxon>
        <taxon>Embryophyta</taxon>
        <taxon>Tracheophyta</taxon>
        <taxon>Spermatophyta</taxon>
        <taxon>Magnoliopsida</taxon>
        <taxon>eudicotyledons</taxon>
        <taxon>Gunneridae</taxon>
        <taxon>Pentapetalae</taxon>
        <taxon>rosids</taxon>
        <taxon>fabids</taxon>
        <taxon>Malpighiales</taxon>
        <taxon>Rhizophoraceae</taxon>
        <taxon>Rhizophora</taxon>
    </lineage>
</organism>
<keyword evidence="1" id="KW-1133">Transmembrane helix</keyword>
<evidence type="ECO:0000313" key="2">
    <source>
        <dbReference type="EMBL" id="MBX19842.1"/>
    </source>
</evidence>
<reference evidence="2" key="1">
    <citation type="submission" date="2018-02" db="EMBL/GenBank/DDBJ databases">
        <title>Rhizophora mucronata_Transcriptome.</title>
        <authorList>
            <person name="Meera S.P."/>
            <person name="Sreeshan A."/>
            <person name="Augustine A."/>
        </authorList>
    </citation>
    <scope>NUCLEOTIDE SEQUENCE</scope>
    <source>
        <tissue evidence="2">Leaf</tissue>
    </source>
</reference>
<dbReference type="AlphaFoldDB" id="A0A2P2LPF0"/>
<keyword evidence="1" id="KW-0472">Membrane</keyword>
<feature type="transmembrane region" description="Helical" evidence="1">
    <location>
        <begin position="73"/>
        <end position="91"/>
    </location>
</feature>
<evidence type="ECO:0000256" key="1">
    <source>
        <dbReference type="SAM" id="Phobius"/>
    </source>
</evidence>
<sequence length="94" mass="10845">MIGGKISNICIFCRVVLARWGPSHDHLYLLLILPWSGGIEMTSCSDSAPRFKRSIIHGMPIPLKFLGFRFRFCNFKIIIIIIFCCYLPDVVQIW</sequence>
<accession>A0A2P2LPF0</accession>
<proteinExistence type="predicted"/>
<keyword evidence="1" id="KW-0812">Transmembrane</keyword>